<comment type="caution">
    <text evidence="1">The sequence shown here is derived from an EMBL/GenBank/DDBJ whole genome shotgun (WGS) entry which is preliminary data.</text>
</comment>
<organism evidence="1">
    <name type="scientific">marine sediment metagenome</name>
    <dbReference type="NCBI Taxonomy" id="412755"/>
    <lineage>
        <taxon>unclassified sequences</taxon>
        <taxon>metagenomes</taxon>
        <taxon>ecological metagenomes</taxon>
    </lineage>
</organism>
<sequence>MNEKDKILTLTVTNTVGFTLENLKVRFALIDDVFEKNPWMTTIKELFPYETIEIGYPVENLEGAVLIEALTEAYGKIFSRTVKFAPEEKK</sequence>
<gene>
    <name evidence="1" type="ORF">S01H4_34712</name>
</gene>
<reference evidence="1" key="1">
    <citation type="journal article" date="2014" name="Front. Microbiol.">
        <title>High frequency of phylogenetically diverse reductive dehalogenase-homologous genes in deep subseafloor sedimentary metagenomes.</title>
        <authorList>
            <person name="Kawai M."/>
            <person name="Futagami T."/>
            <person name="Toyoda A."/>
            <person name="Takaki Y."/>
            <person name="Nishi S."/>
            <person name="Hori S."/>
            <person name="Arai W."/>
            <person name="Tsubouchi T."/>
            <person name="Morono Y."/>
            <person name="Uchiyama I."/>
            <person name="Ito T."/>
            <person name="Fujiyama A."/>
            <person name="Inagaki F."/>
            <person name="Takami H."/>
        </authorList>
    </citation>
    <scope>NUCLEOTIDE SEQUENCE</scope>
    <source>
        <strain evidence="1">Expedition CK06-06</strain>
    </source>
</reference>
<proteinExistence type="predicted"/>
<accession>X0ZYD6</accession>
<dbReference type="AlphaFoldDB" id="X0ZYD6"/>
<dbReference type="EMBL" id="BART01018383">
    <property type="protein sequence ID" value="GAG74880.1"/>
    <property type="molecule type" value="Genomic_DNA"/>
</dbReference>
<name>X0ZYD6_9ZZZZ</name>
<protein>
    <submittedName>
        <fullName evidence="1">Uncharacterized protein</fullName>
    </submittedName>
</protein>
<evidence type="ECO:0000313" key="1">
    <source>
        <dbReference type="EMBL" id="GAG74880.1"/>
    </source>
</evidence>